<feature type="transmembrane region" description="Helical" evidence="2">
    <location>
        <begin position="529"/>
        <end position="548"/>
    </location>
</feature>
<gene>
    <name evidence="3" type="ORF">PYS61_01525</name>
</gene>
<keyword evidence="2" id="KW-0472">Membrane</keyword>
<keyword evidence="4" id="KW-1185">Reference proteome</keyword>
<reference evidence="3 4" key="1">
    <citation type="submission" date="2023-02" db="EMBL/GenBank/DDBJ databases">
        <title>Novel Oscillospiraceae bacterial genomes.</title>
        <authorList>
            <person name="Srinivasan S."/>
            <person name="Austin M.N."/>
            <person name="Fiedler T.L."/>
            <person name="Strenk S.M."/>
            <person name="Agnew K.J."/>
            <person name="Nagana Gowda G.A."/>
            <person name="Raftery D."/>
            <person name="Beamer M.A."/>
            <person name="Achilles S.L."/>
            <person name="Wiesenfeld H.C."/>
            <person name="Fredricks D.N."/>
            <person name="Hillier S.L."/>
        </authorList>
    </citation>
    <scope>NUCLEOTIDE SEQUENCE [LARGE SCALE GENOMIC DNA]</scope>
    <source>
        <strain evidence="3 4">CHIC02 1186E3-8</strain>
    </source>
</reference>
<evidence type="ECO:0000256" key="1">
    <source>
        <dbReference type="SAM" id="MobiDB-lite"/>
    </source>
</evidence>
<evidence type="ECO:0000256" key="2">
    <source>
        <dbReference type="SAM" id="Phobius"/>
    </source>
</evidence>
<dbReference type="RefSeq" id="WP_315571943.1">
    <property type="nucleotide sequence ID" value="NZ_CP118868.1"/>
</dbReference>
<proteinExistence type="predicted"/>
<feature type="transmembrane region" description="Helical" evidence="2">
    <location>
        <begin position="491"/>
        <end position="509"/>
    </location>
</feature>
<name>A0ABY8C5B2_9FIRM</name>
<accession>A0ABY8C5B2</accession>
<feature type="transmembrane region" description="Helical" evidence="2">
    <location>
        <begin position="322"/>
        <end position="345"/>
    </location>
</feature>
<protein>
    <submittedName>
        <fullName evidence="3">Type II CAAX endopeptidase family protein</fullName>
    </submittedName>
</protein>
<evidence type="ECO:0000313" key="3">
    <source>
        <dbReference type="EMBL" id="WEG35873.1"/>
    </source>
</evidence>
<keyword evidence="2" id="KW-0812">Transmembrane</keyword>
<feature type="transmembrane region" description="Helical" evidence="2">
    <location>
        <begin position="418"/>
        <end position="442"/>
    </location>
</feature>
<keyword evidence="2" id="KW-1133">Transmembrane helix</keyword>
<feature type="transmembrane region" description="Helical" evidence="2">
    <location>
        <begin position="600"/>
        <end position="617"/>
    </location>
</feature>
<dbReference type="EMBL" id="CP118868">
    <property type="protein sequence ID" value="WEG35873.1"/>
    <property type="molecule type" value="Genomic_DNA"/>
</dbReference>
<feature type="transmembrane region" description="Helical" evidence="2">
    <location>
        <begin position="370"/>
        <end position="398"/>
    </location>
</feature>
<sequence length="620" mass="69300">MKKHKNVQNKPNKSSELLLPPTTRSNYKAVEKEARSAAAAQAQIRALTQAVIAELQGRKTEVAADGAHTAQEQMPKQVQEQPVEPVSFRASSGADAVSAAADIKNTIVNSTLQETAPRLSPSVTISRNAENTGNFKTNILPTAADFTAETALNIAGEQTATAPLPLFQSGLDFLTNSAAKHDNSTADATIVKHLDKAAAYKFLQPYLQEPQPEKKAKSEKDAAELQQQQTKQRIFAQAQADLLLFVNEQQAKRTAKPAASGKWQKAWDNLAAAVFRNIKEHTNNSEHQYSALLLTMTACLLPAFIFWNLLPGSFLNIYKTQLSGYVLLSMYRSLTVIILPLLIFLHRHNLAPEWRNAVSGQKINVPAIRFFLPLIALTAACLLNAVNRLLVLNLFLPWKRNITEIPFLIKSAGNLQSLILIFLSNCLIAGTLESIFFAGFLFTCLRRTFSLKTAIILATAAWVPLYVAEPDFITLAIFFAFLLFFRTVCDNIYVIIVLNILTRTFILFLRQALPFSVTRNIPTYSSAQAMLLVDLLIIAVSSGILYYLSHLMPRIAPQIRQIAGEKNEKKALWLRFSANIAYKRQKGELWESLSKCKPDYKLLVAYLLLWLNYLIYWKFL</sequence>
<evidence type="ECO:0000313" key="4">
    <source>
        <dbReference type="Proteomes" id="UP001220478"/>
    </source>
</evidence>
<dbReference type="Proteomes" id="UP001220478">
    <property type="component" value="Chromosome"/>
</dbReference>
<feature type="region of interest" description="Disordered" evidence="1">
    <location>
        <begin position="1"/>
        <end position="31"/>
    </location>
</feature>
<feature type="transmembrane region" description="Helical" evidence="2">
    <location>
        <begin position="454"/>
        <end position="485"/>
    </location>
</feature>
<organism evidence="3 4">
    <name type="scientific">Amygdalobacter indicium</name>
    <dbReference type="NCBI Taxonomy" id="3029272"/>
    <lineage>
        <taxon>Bacteria</taxon>
        <taxon>Bacillati</taxon>
        <taxon>Bacillota</taxon>
        <taxon>Clostridia</taxon>
        <taxon>Eubacteriales</taxon>
        <taxon>Oscillospiraceae</taxon>
        <taxon>Amygdalobacter</taxon>
    </lineage>
</organism>
<feature type="transmembrane region" description="Helical" evidence="2">
    <location>
        <begin position="289"/>
        <end position="310"/>
    </location>
</feature>